<dbReference type="EMBL" id="JADBEK010000001">
    <property type="protein sequence ID" value="MBE1592331.1"/>
    <property type="molecule type" value="Genomic_DNA"/>
</dbReference>
<evidence type="ECO:0000256" key="1">
    <source>
        <dbReference type="ARBA" id="ARBA00006754"/>
    </source>
</evidence>
<comment type="similarity">
    <text evidence="1">Belongs to the CdaR family.</text>
</comment>
<dbReference type="InterPro" id="IPR041522">
    <property type="entry name" value="CdaR_GGDEF"/>
</dbReference>
<keyword evidence="5" id="KW-1185">Reference proteome</keyword>
<feature type="domain" description="CdaR GGDEF-like" evidence="3">
    <location>
        <begin position="297"/>
        <end position="418"/>
    </location>
</feature>
<dbReference type="InterPro" id="IPR025736">
    <property type="entry name" value="PucR_C-HTH_dom"/>
</dbReference>
<evidence type="ECO:0008006" key="6">
    <source>
        <dbReference type="Google" id="ProtNLM"/>
    </source>
</evidence>
<comment type="caution">
    <text evidence="4">The sequence shown here is derived from an EMBL/GenBank/DDBJ whole genome shotgun (WGS) entry which is preliminary data.</text>
</comment>
<evidence type="ECO:0000313" key="5">
    <source>
        <dbReference type="Proteomes" id="UP000633509"/>
    </source>
</evidence>
<dbReference type="Proteomes" id="UP000633509">
    <property type="component" value="Unassembled WGS sequence"/>
</dbReference>
<name>A0ABR9MJ18_9ACTN</name>
<evidence type="ECO:0000259" key="2">
    <source>
        <dbReference type="Pfam" id="PF13556"/>
    </source>
</evidence>
<evidence type="ECO:0000259" key="3">
    <source>
        <dbReference type="Pfam" id="PF17853"/>
    </source>
</evidence>
<dbReference type="Pfam" id="PF17853">
    <property type="entry name" value="GGDEF_2"/>
    <property type="match status" value="1"/>
</dbReference>
<gene>
    <name evidence="4" type="ORF">H4W80_010589</name>
</gene>
<accession>A0ABR9MJ18</accession>
<feature type="domain" description="PucR C-terminal helix-turn-helix" evidence="2">
    <location>
        <begin position="473"/>
        <end position="531"/>
    </location>
</feature>
<dbReference type="PANTHER" id="PTHR33744:SF17">
    <property type="entry name" value="CONSERVED PROTEIN"/>
    <property type="match status" value="1"/>
</dbReference>
<dbReference type="InterPro" id="IPR051448">
    <property type="entry name" value="CdaR-like_regulators"/>
</dbReference>
<reference evidence="4 5" key="1">
    <citation type="submission" date="2020-10" db="EMBL/GenBank/DDBJ databases">
        <title>Sequencing the genomes of 1000 actinobacteria strains.</title>
        <authorList>
            <person name="Klenk H.-P."/>
        </authorList>
    </citation>
    <scope>NUCLEOTIDE SEQUENCE [LARGE SCALE GENOMIC DNA]</scope>
    <source>
        <strain evidence="4 5">DSM 43173</strain>
    </source>
</reference>
<dbReference type="InterPro" id="IPR042070">
    <property type="entry name" value="PucR_C-HTH_sf"/>
</dbReference>
<dbReference type="Gene3D" id="1.10.10.2840">
    <property type="entry name" value="PucR C-terminal helix-turn-helix domain"/>
    <property type="match status" value="1"/>
</dbReference>
<proteinExistence type="inferred from homology"/>
<protein>
    <recommendedName>
        <fullName evidence="6">PucR family transcriptional regulator</fullName>
    </recommendedName>
</protein>
<dbReference type="PANTHER" id="PTHR33744">
    <property type="entry name" value="CARBOHYDRATE DIACID REGULATOR"/>
    <property type="match status" value="1"/>
</dbReference>
<sequence>MQGGTSSPADLGRVVERLGSTLLTIKAGPRQPARAVTTVILHDPLDQPDVPPDALVLGVGVAADDSLVTLVRALGEAGATALVVREPLAVDEEVAREAERGKVSVFGLVQGASWIQVATLLSGALHLGADGAPAVGGDADRDLFALANSLSALLDAPVTIEDLSSRVVAFSADQAGADEPRRLTILGLRVPQIYSEYQREQGMFRRVYASERPVFMQNPAPGTRPRAAMRVQAGNELLGSIWAAVAGPLTPEREAAMIEAARVIALEMLRARVSADASQRLGVALLSMLLEGGTRAHEAAQQLAFGSSPACVLVLGPLQSDDEVRTAADIQRTASAFRTHLRPTYPRAIVAQLGGAVYAVVPVRAAAAPALAAMKDLAAEFIARLDTTTEFCAGLGGIVEDVSELGSSRRDADAAMRVLSSHPRAGRRVASLADVAIEFLLLRLGDLMAADRIELTGPLADLEDYDTEHDTQLVPTLQSWLEHFGDVAAAARAVHVHKNTFRYRLGRIETIGGVDLADPDERFALMLQLRLGPGRRSPRPPA</sequence>
<organism evidence="4 5">
    <name type="scientific">Nonomuraea angiospora</name>
    <dbReference type="NCBI Taxonomy" id="46172"/>
    <lineage>
        <taxon>Bacteria</taxon>
        <taxon>Bacillati</taxon>
        <taxon>Actinomycetota</taxon>
        <taxon>Actinomycetes</taxon>
        <taxon>Streptosporangiales</taxon>
        <taxon>Streptosporangiaceae</taxon>
        <taxon>Nonomuraea</taxon>
    </lineage>
</organism>
<evidence type="ECO:0000313" key="4">
    <source>
        <dbReference type="EMBL" id="MBE1592331.1"/>
    </source>
</evidence>
<dbReference type="Pfam" id="PF13556">
    <property type="entry name" value="HTH_30"/>
    <property type="match status" value="1"/>
</dbReference>